<keyword evidence="4" id="KW-1185">Reference proteome</keyword>
<feature type="domain" description="MDMPI C-terminal" evidence="1">
    <location>
        <begin position="160"/>
        <end position="254"/>
    </location>
</feature>
<sequence>MTTIHGTTPSTGAGWTKEQWLRSFRSEAARFSASVDPTRLDAAVPSCPGWTVYDLIAHVAGVYRWHRQHLQRRTASTPRHERPQVPAHMPVLTWWQREFTAMEQELDAVSPTEPAWNWAGRPPVALFWHRRMAHETALHRWDAENALGVRHSVDSTLWTDGVTEVLDTFLPGGRNAGIAGPTGTVALTATDTGAHWRIAVRESGVLLAPRADVPGAGPAPDCTAEGTTEDLLLVLWGRATAADRLRVQGDATLLRCLRAR</sequence>
<dbReference type="EMBL" id="LMWS01000010">
    <property type="protein sequence ID" value="KUN39796.1"/>
    <property type="molecule type" value="Genomic_DNA"/>
</dbReference>
<organism evidence="3 4">
    <name type="scientific">Streptomyces longwoodensis</name>
    <dbReference type="NCBI Taxonomy" id="68231"/>
    <lineage>
        <taxon>Bacteria</taxon>
        <taxon>Bacillati</taxon>
        <taxon>Actinomycetota</taxon>
        <taxon>Actinomycetes</taxon>
        <taxon>Kitasatosporales</taxon>
        <taxon>Streptomycetaceae</taxon>
        <taxon>Streptomyces</taxon>
    </lineage>
</organism>
<dbReference type="InterPro" id="IPR017517">
    <property type="entry name" value="Maleyloyr_isom"/>
</dbReference>
<gene>
    <name evidence="3" type="ORF">AQJ30_09040</name>
</gene>
<dbReference type="SUPFAM" id="SSF55718">
    <property type="entry name" value="SCP-like"/>
    <property type="match status" value="1"/>
</dbReference>
<dbReference type="InterPro" id="IPR024344">
    <property type="entry name" value="MDMPI_metal-binding"/>
</dbReference>
<protein>
    <recommendedName>
        <fullName evidence="5">Mycothiol-dependent maleylpyruvate isomerase metal-binding domain-containing protein</fullName>
    </recommendedName>
</protein>
<accession>A0A101R159</accession>
<feature type="domain" description="Mycothiol-dependent maleylpyruvate isomerase metal-binding" evidence="2">
    <location>
        <begin position="22"/>
        <end position="143"/>
    </location>
</feature>
<dbReference type="InterPro" id="IPR010872">
    <property type="entry name" value="MDMPI_C-term_domain"/>
</dbReference>
<evidence type="ECO:0000313" key="4">
    <source>
        <dbReference type="Proteomes" id="UP000053271"/>
    </source>
</evidence>
<dbReference type="NCBIfam" id="TIGR03083">
    <property type="entry name" value="maleylpyruvate isomerase family mycothiol-dependent enzyme"/>
    <property type="match status" value="1"/>
</dbReference>
<reference evidence="3 4" key="1">
    <citation type="submission" date="2015-10" db="EMBL/GenBank/DDBJ databases">
        <title>Draft genome sequence of Streptomyces longwoodensis DSM 41677, type strain for the species Streptomyces longwoodensis.</title>
        <authorList>
            <person name="Ruckert C."/>
            <person name="Winkler A."/>
            <person name="Kalinowski J."/>
            <person name="Kampfer P."/>
            <person name="Glaeser S."/>
        </authorList>
    </citation>
    <scope>NUCLEOTIDE SEQUENCE [LARGE SCALE GENOMIC DNA]</scope>
    <source>
        <strain evidence="3 4">DSM 41677</strain>
    </source>
</reference>
<dbReference type="InterPro" id="IPR036527">
    <property type="entry name" value="SCP2_sterol-bd_dom_sf"/>
</dbReference>
<evidence type="ECO:0008006" key="5">
    <source>
        <dbReference type="Google" id="ProtNLM"/>
    </source>
</evidence>
<dbReference type="GO" id="GO:0005886">
    <property type="term" value="C:plasma membrane"/>
    <property type="evidence" value="ECO:0007669"/>
    <property type="project" value="TreeGrafter"/>
</dbReference>
<evidence type="ECO:0000313" key="3">
    <source>
        <dbReference type="EMBL" id="KUN39796.1"/>
    </source>
</evidence>
<dbReference type="GeneID" id="91424746"/>
<evidence type="ECO:0000259" key="2">
    <source>
        <dbReference type="Pfam" id="PF11716"/>
    </source>
</evidence>
<dbReference type="Proteomes" id="UP000053271">
    <property type="component" value="Unassembled WGS sequence"/>
</dbReference>
<comment type="caution">
    <text evidence="3">The sequence shown here is derived from an EMBL/GenBank/DDBJ whole genome shotgun (WGS) entry which is preliminary data.</text>
</comment>
<dbReference type="STRING" id="68231.AQJ30_09040"/>
<dbReference type="PANTHER" id="PTHR40758">
    <property type="entry name" value="CONSERVED PROTEIN"/>
    <property type="match status" value="1"/>
</dbReference>
<dbReference type="GO" id="GO:0046872">
    <property type="term" value="F:metal ion binding"/>
    <property type="evidence" value="ECO:0007669"/>
    <property type="project" value="InterPro"/>
</dbReference>
<dbReference type="Pfam" id="PF07398">
    <property type="entry name" value="MDMPI_C"/>
    <property type="match status" value="1"/>
</dbReference>
<proteinExistence type="predicted"/>
<dbReference type="RefSeq" id="WP_067230826.1">
    <property type="nucleotide sequence ID" value="NZ_KQ948550.1"/>
</dbReference>
<dbReference type="SUPFAM" id="SSF109854">
    <property type="entry name" value="DinB/YfiT-like putative metalloenzymes"/>
    <property type="match status" value="1"/>
</dbReference>
<dbReference type="AlphaFoldDB" id="A0A101R159"/>
<dbReference type="InterPro" id="IPR034660">
    <property type="entry name" value="DinB/YfiT-like"/>
</dbReference>
<name>A0A101R159_9ACTN</name>
<dbReference type="PANTHER" id="PTHR40758:SF1">
    <property type="entry name" value="CONSERVED PROTEIN"/>
    <property type="match status" value="1"/>
</dbReference>
<dbReference type="Pfam" id="PF11716">
    <property type="entry name" value="MDMPI_N"/>
    <property type="match status" value="1"/>
</dbReference>
<evidence type="ECO:0000259" key="1">
    <source>
        <dbReference type="Pfam" id="PF07398"/>
    </source>
</evidence>